<keyword evidence="2" id="KW-1185">Reference proteome</keyword>
<reference evidence="1" key="1">
    <citation type="submission" date="2021-06" db="EMBL/GenBank/DDBJ databases">
        <authorList>
            <person name="Kallberg Y."/>
            <person name="Tangrot J."/>
            <person name="Rosling A."/>
        </authorList>
    </citation>
    <scope>NUCLEOTIDE SEQUENCE</scope>
    <source>
        <strain evidence="1">28 12/20/2015</strain>
    </source>
</reference>
<sequence length="151" mass="16914">MHEDKINNLKDPDNQNELLEVLIKTTLAMIIIISLALEVEIITEIEVGHKTETTIYSTEPLLENVVEKDLTDLPTDYPHPIIIIQKKWKTLLDNSSIRSALSAHLSHEAKTIFPTTSDPTTTPVKCNIKLSNRSYQAIIDSGASISMITHK</sequence>
<dbReference type="Proteomes" id="UP000789366">
    <property type="component" value="Unassembled WGS sequence"/>
</dbReference>
<evidence type="ECO:0000313" key="1">
    <source>
        <dbReference type="EMBL" id="CAG8712591.1"/>
    </source>
</evidence>
<gene>
    <name evidence="1" type="ORF">SPELUC_LOCUS11910</name>
</gene>
<comment type="caution">
    <text evidence="1">The sequence shown here is derived from an EMBL/GenBank/DDBJ whole genome shotgun (WGS) entry which is preliminary data.</text>
</comment>
<evidence type="ECO:0000313" key="2">
    <source>
        <dbReference type="Proteomes" id="UP000789366"/>
    </source>
</evidence>
<organism evidence="1 2">
    <name type="scientific">Cetraspora pellucida</name>
    <dbReference type="NCBI Taxonomy" id="1433469"/>
    <lineage>
        <taxon>Eukaryota</taxon>
        <taxon>Fungi</taxon>
        <taxon>Fungi incertae sedis</taxon>
        <taxon>Mucoromycota</taxon>
        <taxon>Glomeromycotina</taxon>
        <taxon>Glomeromycetes</taxon>
        <taxon>Diversisporales</taxon>
        <taxon>Gigasporaceae</taxon>
        <taxon>Cetraspora</taxon>
    </lineage>
</organism>
<accession>A0ACA9PK14</accession>
<proteinExistence type="predicted"/>
<name>A0ACA9PK14_9GLOM</name>
<protein>
    <submittedName>
        <fullName evidence="1">11870_t:CDS:1</fullName>
    </submittedName>
</protein>
<dbReference type="EMBL" id="CAJVPW010026510">
    <property type="protein sequence ID" value="CAG8712591.1"/>
    <property type="molecule type" value="Genomic_DNA"/>
</dbReference>
<feature type="non-terminal residue" evidence="1">
    <location>
        <position position="151"/>
    </location>
</feature>